<gene>
    <name evidence="1" type="ORF">BSTOLATCC_MIC34242</name>
</gene>
<sequence length="187" mass="21737">MNENFIVEQIDISESQQNNTNTSEKNPSDLINELLMSEMFDEMYTGDNFLINQTLCDRCKESIEKNRKITYEKEIQTDIELPQKRAREEIPCERLNKDIVEIGGRNGEVFDITSVPVARTLVRPPPAALQSFSMMPPTLNYMPYNPLNRPYMPTIPLQQRPTFSTKYPEKHVPLRGDILNPDYSYFP</sequence>
<evidence type="ECO:0000313" key="1">
    <source>
        <dbReference type="EMBL" id="CAG9323593.1"/>
    </source>
</evidence>
<organism evidence="1 2">
    <name type="scientific">Blepharisma stoltei</name>
    <dbReference type="NCBI Taxonomy" id="1481888"/>
    <lineage>
        <taxon>Eukaryota</taxon>
        <taxon>Sar</taxon>
        <taxon>Alveolata</taxon>
        <taxon>Ciliophora</taxon>
        <taxon>Postciliodesmatophora</taxon>
        <taxon>Heterotrichea</taxon>
        <taxon>Heterotrichida</taxon>
        <taxon>Blepharismidae</taxon>
        <taxon>Blepharisma</taxon>
    </lineage>
</organism>
<keyword evidence="2" id="KW-1185">Reference proteome</keyword>
<evidence type="ECO:0000313" key="2">
    <source>
        <dbReference type="Proteomes" id="UP001162131"/>
    </source>
</evidence>
<dbReference type="AlphaFoldDB" id="A0AAU9JDI2"/>
<dbReference type="EMBL" id="CAJZBQ010000034">
    <property type="protein sequence ID" value="CAG9323593.1"/>
    <property type="molecule type" value="Genomic_DNA"/>
</dbReference>
<proteinExistence type="predicted"/>
<dbReference type="Proteomes" id="UP001162131">
    <property type="component" value="Unassembled WGS sequence"/>
</dbReference>
<comment type="caution">
    <text evidence="1">The sequence shown here is derived from an EMBL/GenBank/DDBJ whole genome shotgun (WGS) entry which is preliminary data.</text>
</comment>
<name>A0AAU9JDI2_9CILI</name>
<reference evidence="1" key="1">
    <citation type="submission" date="2021-09" db="EMBL/GenBank/DDBJ databases">
        <authorList>
            <consortium name="AG Swart"/>
            <person name="Singh M."/>
            <person name="Singh A."/>
            <person name="Seah K."/>
            <person name="Emmerich C."/>
        </authorList>
    </citation>
    <scope>NUCLEOTIDE SEQUENCE</scope>
    <source>
        <strain evidence="1">ATCC30299</strain>
    </source>
</reference>
<protein>
    <submittedName>
        <fullName evidence="1">Uncharacterized protein</fullName>
    </submittedName>
</protein>
<accession>A0AAU9JDI2</accession>